<dbReference type="EMBL" id="CADCXN010000017">
    <property type="protein sequence ID" value="CAA9889611.1"/>
    <property type="molecule type" value="Genomic_DNA"/>
</dbReference>
<evidence type="ECO:0000313" key="1">
    <source>
        <dbReference type="EMBL" id="CAA9889611.1"/>
    </source>
</evidence>
<protein>
    <submittedName>
        <fullName evidence="1">Uncharacterized protein</fullName>
    </submittedName>
</protein>
<dbReference type="Proteomes" id="UP000494216">
    <property type="component" value="Unassembled WGS sequence"/>
</dbReference>
<evidence type="ECO:0000313" key="2">
    <source>
        <dbReference type="Proteomes" id="UP000494216"/>
    </source>
</evidence>
<name>A0A8S0XHD8_9GAMM</name>
<dbReference type="AlphaFoldDB" id="A0A8S0XHD8"/>
<reference evidence="1 2" key="1">
    <citation type="submission" date="2020-02" db="EMBL/GenBank/DDBJ databases">
        <authorList>
            <person name="Hogendoorn C."/>
        </authorList>
    </citation>
    <scope>NUCLEOTIDE SEQUENCE [LARGE SCALE GENOMIC DNA]</scope>
    <source>
        <strain evidence="1">METHB21</strain>
    </source>
</reference>
<accession>A0A8S0XHD8</accession>
<keyword evidence="2" id="KW-1185">Reference proteome</keyword>
<proteinExistence type="predicted"/>
<organism evidence="1 2">
    <name type="scientific">Candidatus Methylobacter favarea</name>
    <dbReference type="NCBI Taxonomy" id="2707345"/>
    <lineage>
        <taxon>Bacteria</taxon>
        <taxon>Pseudomonadati</taxon>
        <taxon>Pseudomonadota</taxon>
        <taxon>Gammaproteobacteria</taxon>
        <taxon>Methylococcales</taxon>
        <taxon>Methylococcaceae</taxon>
        <taxon>Methylobacter</taxon>
    </lineage>
</organism>
<sequence length="50" mass="5692">MQSREQGYISPAKKVFPEGVLEDDIKGCIDNISDDWLLKNIPMDRQIVEG</sequence>
<comment type="caution">
    <text evidence="1">The sequence shown here is derived from an EMBL/GenBank/DDBJ whole genome shotgun (WGS) entry which is preliminary data.</text>
</comment>
<gene>
    <name evidence="1" type="ORF">METHB2_1130006</name>
</gene>